<evidence type="ECO:0000313" key="3">
    <source>
        <dbReference type="Proteomes" id="UP000241964"/>
    </source>
</evidence>
<dbReference type="PANTHER" id="PTHR39175">
    <property type="entry name" value="FAMILY PROTEIN, PUTATIVE (AFU_ORTHOLOGUE AFUA_3G15060)-RELATED"/>
    <property type="match status" value="1"/>
</dbReference>
<proteinExistence type="predicted"/>
<protein>
    <submittedName>
        <fullName evidence="2">Catechol 2,3-dioxygenase-like lactoylglutathione lyase family enzyme</fullName>
    </submittedName>
</protein>
<gene>
    <name evidence="2" type="ORF">CLV60_104202</name>
</gene>
<comment type="caution">
    <text evidence="2">The sequence shown here is derived from an EMBL/GenBank/DDBJ whole genome shotgun (WGS) entry which is preliminary data.</text>
</comment>
<feature type="domain" description="VOC" evidence="1">
    <location>
        <begin position="14"/>
        <end position="127"/>
    </location>
</feature>
<name>A0A2P8G8G2_9BACT</name>
<dbReference type="Proteomes" id="UP000241964">
    <property type="component" value="Unassembled WGS sequence"/>
</dbReference>
<dbReference type="PROSITE" id="PS51819">
    <property type="entry name" value="VOC"/>
    <property type="match status" value="1"/>
</dbReference>
<dbReference type="EMBL" id="PYAS01000004">
    <property type="protein sequence ID" value="PSL30260.1"/>
    <property type="molecule type" value="Genomic_DNA"/>
</dbReference>
<dbReference type="AlphaFoldDB" id="A0A2P8G8G2"/>
<keyword evidence="2" id="KW-0223">Dioxygenase</keyword>
<dbReference type="GO" id="GO:0016829">
    <property type="term" value="F:lyase activity"/>
    <property type="evidence" value="ECO:0007669"/>
    <property type="project" value="UniProtKB-KW"/>
</dbReference>
<keyword evidence="2" id="KW-0560">Oxidoreductase</keyword>
<accession>A0A2P8G8G2</accession>
<evidence type="ECO:0000259" key="1">
    <source>
        <dbReference type="PROSITE" id="PS51819"/>
    </source>
</evidence>
<evidence type="ECO:0000313" key="2">
    <source>
        <dbReference type="EMBL" id="PSL30260.1"/>
    </source>
</evidence>
<sequence length="129" mass="14777">MPKTLLVMNIKFKRLDHIMLCIPPGTEQQARDFYGGVLGLQELNDLGYPLPHGAIWFQMGDIQLHIRAEDVQAVSQRHPAFEVDNLEEARAILEKHGVAIKNDSKIPDRNRFSFRDPFGNRIELIEMIA</sequence>
<dbReference type="SUPFAM" id="SSF54593">
    <property type="entry name" value="Glyoxalase/Bleomycin resistance protein/Dihydroxybiphenyl dioxygenase"/>
    <property type="match status" value="1"/>
</dbReference>
<keyword evidence="2" id="KW-0456">Lyase</keyword>
<organism evidence="2 3">
    <name type="scientific">Dyadobacter jiangsuensis</name>
    <dbReference type="NCBI Taxonomy" id="1591085"/>
    <lineage>
        <taxon>Bacteria</taxon>
        <taxon>Pseudomonadati</taxon>
        <taxon>Bacteroidota</taxon>
        <taxon>Cytophagia</taxon>
        <taxon>Cytophagales</taxon>
        <taxon>Spirosomataceae</taxon>
        <taxon>Dyadobacter</taxon>
    </lineage>
</organism>
<dbReference type="InterPro" id="IPR004360">
    <property type="entry name" value="Glyas_Fos-R_dOase_dom"/>
</dbReference>
<dbReference type="InterPro" id="IPR037523">
    <property type="entry name" value="VOC_core"/>
</dbReference>
<reference evidence="2 3" key="1">
    <citation type="submission" date="2018-03" db="EMBL/GenBank/DDBJ databases">
        <title>Genomic Encyclopedia of Archaeal and Bacterial Type Strains, Phase II (KMG-II): from individual species to whole genera.</title>
        <authorList>
            <person name="Goeker M."/>
        </authorList>
    </citation>
    <scope>NUCLEOTIDE SEQUENCE [LARGE SCALE GENOMIC DNA]</scope>
    <source>
        <strain evidence="2 3">DSM 29057</strain>
    </source>
</reference>
<dbReference type="GO" id="GO:0051213">
    <property type="term" value="F:dioxygenase activity"/>
    <property type="evidence" value="ECO:0007669"/>
    <property type="project" value="UniProtKB-KW"/>
</dbReference>
<dbReference type="InterPro" id="IPR029068">
    <property type="entry name" value="Glyas_Bleomycin-R_OHBP_Dase"/>
</dbReference>
<dbReference type="Gene3D" id="3.10.180.10">
    <property type="entry name" value="2,3-Dihydroxybiphenyl 1,2-Dioxygenase, domain 1"/>
    <property type="match status" value="1"/>
</dbReference>
<keyword evidence="3" id="KW-1185">Reference proteome</keyword>
<dbReference type="Pfam" id="PF00903">
    <property type="entry name" value="Glyoxalase"/>
    <property type="match status" value="1"/>
</dbReference>
<dbReference type="PANTHER" id="PTHR39175:SF1">
    <property type="entry name" value="FAMILY PROTEIN, PUTATIVE (AFU_ORTHOLOGUE AFUA_3G15060)-RELATED"/>
    <property type="match status" value="1"/>
</dbReference>